<accession>A0A2G8SF79</accession>
<dbReference type="Proteomes" id="UP000230002">
    <property type="component" value="Unassembled WGS sequence"/>
</dbReference>
<keyword evidence="1" id="KW-1133">Transmembrane helix</keyword>
<evidence type="ECO:0000313" key="3">
    <source>
        <dbReference type="Proteomes" id="UP000230002"/>
    </source>
</evidence>
<feature type="transmembrane region" description="Helical" evidence="1">
    <location>
        <begin position="254"/>
        <end position="278"/>
    </location>
</feature>
<gene>
    <name evidence="2" type="ORF">GSI_05121</name>
</gene>
<feature type="transmembrane region" description="Helical" evidence="1">
    <location>
        <begin position="57"/>
        <end position="82"/>
    </location>
</feature>
<feature type="transmembrane region" description="Helical" evidence="1">
    <location>
        <begin position="171"/>
        <end position="198"/>
    </location>
</feature>
<feature type="transmembrane region" description="Helical" evidence="1">
    <location>
        <begin position="20"/>
        <end position="45"/>
    </location>
</feature>
<protein>
    <submittedName>
        <fullName evidence="2">Uncharacterized protein</fullName>
    </submittedName>
</protein>
<comment type="caution">
    <text evidence="2">The sequence shown here is derived from an EMBL/GenBank/DDBJ whole genome shotgun (WGS) entry which is preliminary data.</text>
</comment>
<name>A0A2G8SF79_9APHY</name>
<dbReference type="EMBL" id="AYKW01000010">
    <property type="protein sequence ID" value="PIL32419.1"/>
    <property type="molecule type" value="Genomic_DNA"/>
</dbReference>
<feature type="transmembrane region" description="Helical" evidence="1">
    <location>
        <begin position="219"/>
        <end position="242"/>
    </location>
</feature>
<feature type="transmembrane region" description="Helical" evidence="1">
    <location>
        <begin position="131"/>
        <end position="151"/>
    </location>
</feature>
<feature type="transmembrane region" description="Helical" evidence="1">
    <location>
        <begin position="102"/>
        <end position="124"/>
    </location>
</feature>
<sequence length="303" mass="32499">MSTSGYTGLTSSFPGTVPRSQALTAVLASMFFGAFTMIVGPALYAVTRKGFGRTSSLAAFATTAALYTVAATYTVAVLVTVFHNTTILDRDHTFYTPTLDEIGTAVLTITAVLSTGVVWSRVWVLWGHNKVLYGVSLVLLMITLILGSISTAERSGYTFSVNNTELWFGGFYWGSETGTGACWMAMCTNTLAFILYLVKVLRQRSDKRSSTGWRIARHFVRILESGTLFAVIWLFVVVYNTGAGDGALDTTDGFSFFVNGALISLLGVCAVLIIVLAATGYSEAALLDGAADDEQGVPLSREK</sequence>
<reference evidence="2 3" key="1">
    <citation type="journal article" date="2015" name="Sci. Rep.">
        <title>Chromosome-level genome map provides insights into diverse defense mechanisms in the medicinal fungus Ganoderma sinense.</title>
        <authorList>
            <person name="Zhu Y."/>
            <person name="Xu J."/>
            <person name="Sun C."/>
            <person name="Zhou S."/>
            <person name="Xu H."/>
            <person name="Nelson D.R."/>
            <person name="Qian J."/>
            <person name="Song J."/>
            <person name="Luo H."/>
            <person name="Xiang L."/>
            <person name="Li Y."/>
            <person name="Xu Z."/>
            <person name="Ji A."/>
            <person name="Wang L."/>
            <person name="Lu S."/>
            <person name="Hayward A."/>
            <person name="Sun W."/>
            <person name="Li X."/>
            <person name="Schwartz D.C."/>
            <person name="Wang Y."/>
            <person name="Chen S."/>
        </authorList>
    </citation>
    <scope>NUCLEOTIDE SEQUENCE [LARGE SCALE GENOMIC DNA]</scope>
    <source>
        <strain evidence="2 3">ZZ0214-1</strain>
    </source>
</reference>
<proteinExistence type="predicted"/>
<evidence type="ECO:0000313" key="2">
    <source>
        <dbReference type="EMBL" id="PIL32419.1"/>
    </source>
</evidence>
<dbReference type="AlphaFoldDB" id="A0A2G8SF79"/>
<evidence type="ECO:0000256" key="1">
    <source>
        <dbReference type="SAM" id="Phobius"/>
    </source>
</evidence>
<dbReference type="OrthoDB" id="10376569at2759"/>
<organism evidence="2 3">
    <name type="scientific">Ganoderma sinense ZZ0214-1</name>
    <dbReference type="NCBI Taxonomy" id="1077348"/>
    <lineage>
        <taxon>Eukaryota</taxon>
        <taxon>Fungi</taxon>
        <taxon>Dikarya</taxon>
        <taxon>Basidiomycota</taxon>
        <taxon>Agaricomycotina</taxon>
        <taxon>Agaricomycetes</taxon>
        <taxon>Polyporales</taxon>
        <taxon>Polyporaceae</taxon>
        <taxon>Ganoderma</taxon>
    </lineage>
</organism>
<keyword evidence="1" id="KW-0472">Membrane</keyword>
<keyword evidence="1" id="KW-0812">Transmembrane</keyword>
<keyword evidence="3" id="KW-1185">Reference proteome</keyword>